<gene>
    <name evidence="1" type="ORF">UE46_05150</name>
</gene>
<keyword evidence="2" id="KW-1185">Reference proteome</keyword>
<dbReference type="AlphaFoldDB" id="A0A3B6XHA0"/>
<dbReference type="EMBL" id="CP011102">
    <property type="protein sequence ID" value="AQY50473.1"/>
    <property type="molecule type" value="Genomic_DNA"/>
</dbReference>
<dbReference type="Proteomes" id="UP000223060">
    <property type="component" value="Chromosome"/>
</dbReference>
<name>A0A3B6XHA0_9LIST</name>
<dbReference type="KEGG" id="lwi:UE46_05150"/>
<protein>
    <submittedName>
        <fullName evidence="1">Uncharacterized protein</fullName>
    </submittedName>
</protein>
<accession>A0A3B6XHA0</accession>
<evidence type="ECO:0000313" key="2">
    <source>
        <dbReference type="Proteomes" id="UP000223060"/>
    </source>
</evidence>
<dbReference type="RefSeq" id="WP_036058568.1">
    <property type="nucleotide sequence ID" value="NZ_CP011102.1"/>
</dbReference>
<reference evidence="2" key="1">
    <citation type="submission" date="2015-03" db="EMBL/GenBank/DDBJ databases">
        <authorList>
            <person name="Ferrari E."/>
            <person name="Walter M.C."/>
            <person name="Huptas C."/>
            <person name="Scherer S."/>
            <person name="Mueller-Herbst S."/>
        </authorList>
    </citation>
    <scope>NUCLEOTIDE SEQUENCE [LARGE SCALE GENOMIC DNA]</scope>
    <source>
        <strain evidence="2">LWP01</strain>
    </source>
</reference>
<proteinExistence type="predicted"/>
<evidence type="ECO:0000313" key="1">
    <source>
        <dbReference type="EMBL" id="AQY50473.1"/>
    </source>
</evidence>
<sequence length="118" mass="13734">MTTKTINLIPLAKYNKEFRKYIVGSQVLNLETHELNEAGTFEHDAWYYWDTYLLAEDVEKIVKYDDAVHVYFTSTKNSRGRIRQNKVLIPHALYARLEGMRCIGSITEDATKKSSEEV</sequence>
<organism evidence="1 2">
    <name type="scientific">Listeria weihenstephanensis</name>
    <dbReference type="NCBI Taxonomy" id="1006155"/>
    <lineage>
        <taxon>Bacteria</taxon>
        <taxon>Bacillati</taxon>
        <taxon>Bacillota</taxon>
        <taxon>Bacilli</taxon>
        <taxon>Bacillales</taxon>
        <taxon>Listeriaceae</taxon>
        <taxon>Listeria</taxon>
    </lineage>
</organism>